<dbReference type="InterPro" id="IPR007492">
    <property type="entry name" value="LytTR_DNA-bd_dom"/>
</dbReference>
<dbReference type="EMBL" id="JACIBY010000023">
    <property type="protein sequence ID" value="MBB3841950.1"/>
    <property type="molecule type" value="Genomic_DNA"/>
</dbReference>
<proteinExistence type="predicted"/>
<gene>
    <name evidence="2" type="ORF">FHS57_005979</name>
</gene>
<keyword evidence="3" id="KW-1185">Reference proteome</keyword>
<dbReference type="AlphaFoldDB" id="A0A7W6ETK3"/>
<dbReference type="Proteomes" id="UP000541352">
    <property type="component" value="Unassembled WGS sequence"/>
</dbReference>
<dbReference type="RefSeq" id="WP_183979963.1">
    <property type="nucleotide sequence ID" value="NZ_JACIBY010000023.1"/>
</dbReference>
<dbReference type="Gene3D" id="2.40.50.1020">
    <property type="entry name" value="LytTr DNA-binding domain"/>
    <property type="match status" value="1"/>
</dbReference>
<name>A0A7W6ETK3_9BACT</name>
<feature type="domain" description="HTH LytTR-type" evidence="1">
    <location>
        <begin position="17"/>
        <end position="112"/>
    </location>
</feature>
<reference evidence="2 3" key="1">
    <citation type="submission" date="2020-08" db="EMBL/GenBank/DDBJ databases">
        <title>Genomic Encyclopedia of Type Strains, Phase IV (KMG-IV): sequencing the most valuable type-strain genomes for metagenomic binning, comparative biology and taxonomic classification.</title>
        <authorList>
            <person name="Goeker M."/>
        </authorList>
    </citation>
    <scope>NUCLEOTIDE SEQUENCE [LARGE SCALE GENOMIC DNA]</scope>
    <source>
        <strain evidence="2 3">DSM 17976</strain>
    </source>
</reference>
<evidence type="ECO:0000259" key="1">
    <source>
        <dbReference type="SMART" id="SM00850"/>
    </source>
</evidence>
<protein>
    <submittedName>
        <fullName evidence="2">DNA-binding LytR/AlgR family response regulator</fullName>
    </submittedName>
</protein>
<evidence type="ECO:0000313" key="2">
    <source>
        <dbReference type="EMBL" id="MBB3841950.1"/>
    </source>
</evidence>
<evidence type="ECO:0000313" key="3">
    <source>
        <dbReference type="Proteomes" id="UP000541352"/>
    </source>
</evidence>
<keyword evidence="2" id="KW-0238">DNA-binding</keyword>
<dbReference type="Pfam" id="PF04397">
    <property type="entry name" value="LytTR"/>
    <property type="match status" value="1"/>
</dbReference>
<comment type="caution">
    <text evidence="2">The sequence shown here is derived from an EMBL/GenBank/DDBJ whole genome shotgun (WGS) entry which is preliminary data.</text>
</comment>
<organism evidence="2 3">
    <name type="scientific">Runella defluvii</name>
    <dbReference type="NCBI Taxonomy" id="370973"/>
    <lineage>
        <taxon>Bacteria</taxon>
        <taxon>Pseudomonadati</taxon>
        <taxon>Bacteroidota</taxon>
        <taxon>Cytophagia</taxon>
        <taxon>Cytophagales</taxon>
        <taxon>Spirosomataceae</taxon>
        <taxon>Runella</taxon>
    </lineage>
</organism>
<sequence length="117" mass="13693">MQTSLRPCSESAIYLNRNKTVIPFDKILRVEGRGNYTAFILRNSIQVLSSKTLSFYEPTLPSHFLKIRKGLIINCTYIVLPKYKRIKQIQMIDGVELEVARRQIFLVNQYLASWQVR</sequence>
<dbReference type="SMART" id="SM00850">
    <property type="entry name" value="LytTR"/>
    <property type="match status" value="1"/>
</dbReference>
<dbReference type="GO" id="GO:0003677">
    <property type="term" value="F:DNA binding"/>
    <property type="evidence" value="ECO:0007669"/>
    <property type="project" value="UniProtKB-KW"/>
</dbReference>
<accession>A0A7W6ETK3</accession>